<dbReference type="SMART" id="SM00239">
    <property type="entry name" value="C2"/>
    <property type="match status" value="1"/>
</dbReference>
<dbReference type="SUPFAM" id="SSF51695">
    <property type="entry name" value="PLC-like phosphodiesterases"/>
    <property type="match status" value="1"/>
</dbReference>
<evidence type="ECO:0000256" key="12">
    <source>
        <dbReference type="SAM" id="MobiDB-lite"/>
    </source>
</evidence>
<keyword evidence="6 11" id="KW-0378">Hydrolase</keyword>
<feature type="domain" description="C2" evidence="13">
    <location>
        <begin position="436"/>
        <end position="565"/>
    </location>
</feature>
<evidence type="ECO:0000256" key="10">
    <source>
        <dbReference type="ARBA" id="ARBA00023224"/>
    </source>
</evidence>
<dbReference type="AlphaFoldDB" id="A0A484LVW7"/>
<evidence type="ECO:0000256" key="7">
    <source>
        <dbReference type="ARBA" id="ARBA00022963"/>
    </source>
</evidence>
<dbReference type="OrthoDB" id="269822at2759"/>
<dbReference type="PRINTS" id="PR00390">
    <property type="entry name" value="PHPHLIPASEC"/>
</dbReference>
<dbReference type="Pfam" id="PF09279">
    <property type="entry name" value="EF-hand_like"/>
    <property type="match status" value="1"/>
</dbReference>
<dbReference type="Gene3D" id="2.60.40.150">
    <property type="entry name" value="C2 domain"/>
    <property type="match status" value="1"/>
</dbReference>
<dbReference type="PROSITE" id="PS50008">
    <property type="entry name" value="PIPLC_Y_DOMAIN"/>
    <property type="match status" value="1"/>
</dbReference>
<dbReference type="GO" id="GO:0004435">
    <property type="term" value="F:phosphatidylinositol-4,5-bisphosphate phospholipase C activity"/>
    <property type="evidence" value="ECO:0007669"/>
    <property type="project" value="UniProtKB-EC"/>
</dbReference>
<evidence type="ECO:0000256" key="11">
    <source>
        <dbReference type="RuleBase" id="RU361133"/>
    </source>
</evidence>
<comment type="subcellular location">
    <subcellularLocation>
        <location evidence="3">Cell membrane</location>
        <topology evidence="3">Peripheral membrane protein</topology>
    </subcellularLocation>
</comment>
<dbReference type="InterPro" id="IPR000008">
    <property type="entry name" value="C2_dom"/>
</dbReference>
<dbReference type="InterPro" id="IPR015359">
    <property type="entry name" value="PLC_EF-hand-like"/>
</dbReference>
<evidence type="ECO:0000313" key="16">
    <source>
        <dbReference type="Proteomes" id="UP000595140"/>
    </source>
</evidence>
<dbReference type="SUPFAM" id="SSF49562">
    <property type="entry name" value="C2 domain (Calcium/lipid-binding domain, CaLB)"/>
    <property type="match status" value="1"/>
</dbReference>
<dbReference type="InterPro" id="IPR011992">
    <property type="entry name" value="EF-hand-dom_pair"/>
</dbReference>
<dbReference type="FunFam" id="2.60.40.150:FF:000060">
    <property type="entry name" value="Phosphoinositide phospholipase C"/>
    <property type="match status" value="1"/>
</dbReference>
<evidence type="ECO:0000259" key="13">
    <source>
        <dbReference type="PROSITE" id="PS50004"/>
    </source>
</evidence>
<dbReference type="PROSITE" id="PS50007">
    <property type="entry name" value="PIPLC_X_DOMAIN"/>
    <property type="match status" value="1"/>
</dbReference>
<dbReference type="CDD" id="cd00275">
    <property type="entry name" value="C2_PLC_like"/>
    <property type="match status" value="1"/>
</dbReference>
<dbReference type="SUPFAM" id="SSF47473">
    <property type="entry name" value="EF-hand"/>
    <property type="match status" value="1"/>
</dbReference>
<dbReference type="Proteomes" id="UP000595140">
    <property type="component" value="Unassembled WGS sequence"/>
</dbReference>
<evidence type="ECO:0000256" key="1">
    <source>
        <dbReference type="ARBA" id="ARBA00001195"/>
    </source>
</evidence>
<dbReference type="InterPro" id="IPR001711">
    <property type="entry name" value="PLipase_C_Pinositol-sp_Y"/>
</dbReference>
<dbReference type="GO" id="GO:0016042">
    <property type="term" value="P:lipid catabolic process"/>
    <property type="evidence" value="ECO:0007669"/>
    <property type="project" value="UniProtKB-KW"/>
</dbReference>
<dbReference type="GO" id="GO:0006950">
    <property type="term" value="P:response to stress"/>
    <property type="evidence" value="ECO:0007669"/>
    <property type="project" value="UniProtKB-ARBA"/>
</dbReference>
<dbReference type="GO" id="GO:0051209">
    <property type="term" value="P:release of sequestered calcium ion into cytosol"/>
    <property type="evidence" value="ECO:0007669"/>
    <property type="project" value="TreeGrafter"/>
</dbReference>
<evidence type="ECO:0000256" key="6">
    <source>
        <dbReference type="ARBA" id="ARBA00022801"/>
    </source>
</evidence>
<dbReference type="Gene3D" id="1.10.238.10">
    <property type="entry name" value="EF-hand"/>
    <property type="match status" value="1"/>
</dbReference>
<reference evidence="15 16" key="1">
    <citation type="submission" date="2018-04" db="EMBL/GenBank/DDBJ databases">
        <authorList>
            <person name="Vogel A."/>
        </authorList>
    </citation>
    <scope>NUCLEOTIDE SEQUENCE [LARGE SCALE GENOMIC DNA]</scope>
</reference>
<evidence type="ECO:0000256" key="2">
    <source>
        <dbReference type="ARBA" id="ARBA00001913"/>
    </source>
</evidence>
<dbReference type="Pfam" id="PF00388">
    <property type="entry name" value="PI-PLC-X"/>
    <property type="match status" value="1"/>
</dbReference>
<feature type="region of interest" description="Disordered" evidence="12">
    <location>
        <begin position="252"/>
        <end position="314"/>
    </location>
</feature>
<dbReference type="InterPro" id="IPR000909">
    <property type="entry name" value="PLipase_C_PInositol-sp_X_dom"/>
</dbReference>
<keyword evidence="5" id="KW-1003">Cell membrane</keyword>
<dbReference type="GO" id="GO:0005886">
    <property type="term" value="C:plasma membrane"/>
    <property type="evidence" value="ECO:0007669"/>
    <property type="project" value="UniProtKB-SubCell"/>
</dbReference>
<sequence length="583" mass="66000">MSKQTYSVCFCFRRRFHLAEAEAPAEIRSIFNQYSENGVMSVVNLHRFLIEVQKEENATVEDAQALADSLHYLKLLRHKGLNLHEFFKYISRGANSLINPKIGIHHDMNSPLSHYFIYTGHNSYLTGNQLSSDCSDAPIIQALQRGVRVIELDIWPNATKNNVDVLHGRTLTTPVALSKCLKSIKEYAFSASEYPLIITLEDHLTPDLQAKVAQMITQTFGNMLYSPGTECLKEFPSPESLKKRVIISTKPPKEYQQTKEFKEKTTKESSSAETEAWGSEVLDLPPTNNNDKDGTDDVEYDDEEEDPKSEQNEAPQFRNLIAIHAGKGKGGLSDWLRIDTNKVRRLSLSEPQLEKAVTTHGKEIIRFTQQNLLRIYPKGIRVNSSNYNPLIGWTHGAQMVAFNMQGHGRSLWLMQGMFRANGGCGYVKKPAILLESDNSYDLLVNKNVSSRVKKTLKVTVYMGEGWHHDFRHTHFDAYSPPDFYAKVGIAGVPADCVMQKTKVVENNWIPIWNESFEFPLTAPELALLRLEVHEYDSSGKDDFAGQTCIPISELRQGIRAAPLHDRKGDKLKSVKLLLKLDFL</sequence>
<proteinExistence type="predicted"/>
<organism evidence="15 16">
    <name type="scientific">Cuscuta campestris</name>
    <dbReference type="NCBI Taxonomy" id="132261"/>
    <lineage>
        <taxon>Eukaryota</taxon>
        <taxon>Viridiplantae</taxon>
        <taxon>Streptophyta</taxon>
        <taxon>Embryophyta</taxon>
        <taxon>Tracheophyta</taxon>
        <taxon>Spermatophyta</taxon>
        <taxon>Magnoliopsida</taxon>
        <taxon>eudicotyledons</taxon>
        <taxon>Gunneridae</taxon>
        <taxon>Pentapetalae</taxon>
        <taxon>asterids</taxon>
        <taxon>lamiids</taxon>
        <taxon>Solanales</taxon>
        <taxon>Convolvulaceae</taxon>
        <taxon>Cuscuteae</taxon>
        <taxon>Cuscuta</taxon>
        <taxon>Cuscuta subgen. Grammica</taxon>
        <taxon>Cuscuta sect. Cleistogrammica</taxon>
    </lineage>
</organism>
<dbReference type="InterPro" id="IPR001192">
    <property type="entry name" value="PI-PLC_fam"/>
</dbReference>
<evidence type="ECO:0000256" key="4">
    <source>
        <dbReference type="ARBA" id="ARBA00012368"/>
    </source>
</evidence>
<keyword evidence="10" id="KW-0807">Transducer</keyword>
<dbReference type="InterPro" id="IPR017946">
    <property type="entry name" value="PLC-like_Pdiesterase_TIM-brl"/>
</dbReference>
<dbReference type="Pfam" id="PF00168">
    <property type="entry name" value="C2"/>
    <property type="match status" value="1"/>
</dbReference>
<dbReference type="EMBL" id="OOIL02002122">
    <property type="protein sequence ID" value="VFQ80434.1"/>
    <property type="molecule type" value="Genomic_DNA"/>
</dbReference>
<dbReference type="CDD" id="cd08599">
    <property type="entry name" value="PI-PLCc_plant"/>
    <property type="match status" value="1"/>
</dbReference>
<dbReference type="PROSITE" id="PS50004">
    <property type="entry name" value="C2"/>
    <property type="match status" value="1"/>
</dbReference>
<evidence type="ECO:0000256" key="9">
    <source>
        <dbReference type="ARBA" id="ARBA00023136"/>
    </source>
</evidence>
<evidence type="ECO:0000256" key="8">
    <source>
        <dbReference type="ARBA" id="ARBA00023098"/>
    </source>
</evidence>
<name>A0A484LVW7_9ASTE</name>
<accession>A0A484LVW7</accession>
<keyword evidence="9" id="KW-0472">Membrane</keyword>
<dbReference type="GO" id="GO:0048015">
    <property type="term" value="P:phosphatidylinositol-mediated signaling"/>
    <property type="evidence" value="ECO:0007669"/>
    <property type="project" value="TreeGrafter"/>
</dbReference>
<keyword evidence="16" id="KW-1185">Reference proteome</keyword>
<feature type="compositionally biased region" description="Basic and acidic residues" evidence="12">
    <location>
        <begin position="252"/>
        <end position="267"/>
    </location>
</feature>
<protein>
    <recommendedName>
        <fullName evidence="4 11">Phosphoinositide phospholipase C</fullName>
        <ecNumber evidence="4 11">3.1.4.11</ecNumber>
    </recommendedName>
</protein>
<evidence type="ECO:0000313" key="15">
    <source>
        <dbReference type="EMBL" id="VFQ80434.1"/>
    </source>
</evidence>
<dbReference type="Gene3D" id="3.20.20.190">
    <property type="entry name" value="Phosphatidylinositol (PI) phosphodiesterase"/>
    <property type="match status" value="1"/>
</dbReference>
<dbReference type="Pfam" id="PF00387">
    <property type="entry name" value="PI-PLC-Y"/>
    <property type="match status" value="1"/>
</dbReference>
<keyword evidence="8 11" id="KW-0443">Lipid metabolism</keyword>
<evidence type="ECO:0000256" key="3">
    <source>
        <dbReference type="ARBA" id="ARBA00004202"/>
    </source>
</evidence>
<dbReference type="PANTHER" id="PTHR10336">
    <property type="entry name" value="PHOSPHOINOSITIDE-SPECIFIC PHOSPHOLIPASE C FAMILY PROTEIN"/>
    <property type="match status" value="1"/>
</dbReference>
<evidence type="ECO:0000256" key="5">
    <source>
        <dbReference type="ARBA" id="ARBA00022475"/>
    </source>
</evidence>
<comment type="cofactor">
    <cofactor evidence="2">
        <name>Ca(2+)</name>
        <dbReference type="ChEBI" id="CHEBI:29108"/>
    </cofactor>
</comment>
<dbReference type="InterPro" id="IPR035892">
    <property type="entry name" value="C2_domain_sf"/>
</dbReference>
<keyword evidence="7 11" id="KW-0442">Lipid degradation</keyword>
<dbReference type="PANTHER" id="PTHR10336:SF154">
    <property type="entry name" value="PHOSPHOINOSITIDE PHOSPHOLIPASE C 2"/>
    <property type="match status" value="1"/>
</dbReference>
<evidence type="ECO:0000259" key="14">
    <source>
        <dbReference type="PROSITE" id="PS50008"/>
    </source>
</evidence>
<dbReference type="SMART" id="SM00149">
    <property type="entry name" value="PLCYc"/>
    <property type="match status" value="1"/>
</dbReference>
<dbReference type="SMART" id="SM00148">
    <property type="entry name" value="PLCXc"/>
    <property type="match status" value="1"/>
</dbReference>
<dbReference type="EC" id="3.1.4.11" evidence="4 11"/>
<comment type="catalytic activity">
    <reaction evidence="1 11">
        <text>a 1,2-diacyl-sn-glycero-3-phospho-(1D-myo-inositol-4,5-bisphosphate) + H2O = 1D-myo-inositol 1,4,5-trisphosphate + a 1,2-diacyl-sn-glycerol + H(+)</text>
        <dbReference type="Rhea" id="RHEA:33179"/>
        <dbReference type="ChEBI" id="CHEBI:15377"/>
        <dbReference type="ChEBI" id="CHEBI:15378"/>
        <dbReference type="ChEBI" id="CHEBI:17815"/>
        <dbReference type="ChEBI" id="CHEBI:58456"/>
        <dbReference type="ChEBI" id="CHEBI:203600"/>
        <dbReference type="EC" id="3.1.4.11"/>
    </reaction>
</comment>
<gene>
    <name evidence="15" type="ORF">CCAM_LOCUS22210</name>
</gene>
<feature type="domain" description="PI-PLC Y-box" evidence="14">
    <location>
        <begin position="347"/>
        <end position="433"/>
    </location>
</feature>
<feature type="compositionally biased region" description="Acidic residues" evidence="12">
    <location>
        <begin position="296"/>
        <end position="307"/>
    </location>
</feature>